<keyword evidence="3" id="KW-1185">Reference proteome</keyword>
<feature type="compositionally biased region" description="Low complexity" evidence="1">
    <location>
        <begin position="80"/>
        <end position="93"/>
    </location>
</feature>
<feature type="region of interest" description="Disordered" evidence="1">
    <location>
        <begin position="80"/>
        <end position="110"/>
    </location>
</feature>
<evidence type="ECO:0000313" key="3">
    <source>
        <dbReference type="Proteomes" id="UP000285112"/>
    </source>
</evidence>
<reference evidence="2 3" key="1">
    <citation type="submission" date="2018-09" db="EMBL/GenBank/DDBJ databases">
        <title>YIM PH 21725 draft genome.</title>
        <authorList>
            <person name="Miao C."/>
        </authorList>
    </citation>
    <scope>NUCLEOTIDE SEQUENCE [LARGE SCALE GENOMIC DNA]</scope>
    <source>
        <strain evidence="3">YIM PH21725</strain>
    </source>
</reference>
<dbReference type="AlphaFoldDB" id="A0A419HLV4"/>
<gene>
    <name evidence="2" type="ORF">D5S19_29575</name>
</gene>
<comment type="caution">
    <text evidence="2">The sequence shown here is derived from an EMBL/GenBank/DDBJ whole genome shotgun (WGS) entry which is preliminary data.</text>
</comment>
<evidence type="ECO:0000313" key="2">
    <source>
        <dbReference type="EMBL" id="RJQ76960.1"/>
    </source>
</evidence>
<feature type="compositionally biased region" description="Basic and acidic residues" evidence="1">
    <location>
        <begin position="33"/>
        <end position="47"/>
    </location>
</feature>
<dbReference type="EMBL" id="QZFV01000142">
    <property type="protein sequence ID" value="RJQ76960.1"/>
    <property type="molecule type" value="Genomic_DNA"/>
</dbReference>
<dbReference type="Proteomes" id="UP000285112">
    <property type="component" value="Unassembled WGS sequence"/>
</dbReference>
<organism evidence="2 3">
    <name type="scientific">Amycolatopsis panacis</name>
    <dbReference type="NCBI Taxonomy" id="2340917"/>
    <lineage>
        <taxon>Bacteria</taxon>
        <taxon>Bacillati</taxon>
        <taxon>Actinomycetota</taxon>
        <taxon>Actinomycetes</taxon>
        <taxon>Pseudonocardiales</taxon>
        <taxon>Pseudonocardiaceae</taxon>
        <taxon>Amycolatopsis</taxon>
    </lineage>
</organism>
<accession>A0A419HLV4</accession>
<evidence type="ECO:0000256" key="1">
    <source>
        <dbReference type="SAM" id="MobiDB-lite"/>
    </source>
</evidence>
<dbReference type="RefSeq" id="WP_120026638.1">
    <property type="nucleotide sequence ID" value="NZ_QZFV01000142.1"/>
</dbReference>
<sequence>MSSEPESAAAAFTRAGQDAVTFSRRVAGTALARTERHRDENRELRKEFGRRRPSAGAATPPALRGAARRFRRACGLPLPVVPAESAPVPADSPRPGEDEDFSQVRIMREA</sequence>
<feature type="region of interest" description="Disordered" evidence="1">
    <location>
        <begin position="31"/>
        <end position="64"/>
    </location>
</feature>
<proteinExistence type="predicted"/>
<name>A0A419HLV4_9PSEU</name>
<dbReference type="OrthoDB" id="3629215at2"/>
<protein>
    <submittedName>
        <fullName evidence="2">Uncharacterized protein</fullName>
    </submittedName>
</protein>